<comment type="caution">
    <text evidence="2">The sequence shown here is derived from an EMBL/GenBank/DDBJ whole genome shotgun (WGS) entry which is preliminary data.</text>
</comment>
<dbReference type="EMBL" id="JACIJR010000004">
    <property type="protein sequence ID" value="MBB5729381.1"/>
    <property type="molecule type" value="Genomic_DNA"/>
</dbReference>
<accession>A0A7W9BSL4</accession>
<evidence type="ECO:0000256" key="1">
    <source>
        <dbReference type="SAM" id="Phobius"/>
    </source>
</evidence>
<proteinExistence type="predicted"/>
<dbReference type="AlphaFoldDB" id="A0A7W9BSL4"/>
<dbReference type="Proteomes" id="UP000546701">
    <property type="component" value="Unassembled WGS sequence"/>
</dbReference>
<evidence type="ECO:0000313" key="3">
    <source>
        <dbReference type="Proteomes" id="UP000546701"/>
    </source>
</evidence>
<dbReference type="RefSeq" id="WP_157175526.1">
    <property type="nucleotide sequence ID" value="NZ_BMJP01000001.1"/>
</dbReference>
<evidence type="ECO:0000313" key="2">
    <source>
        <dbReference type="EMBL" id="MBB5729381.1"/>
    </source>
</evidence>
<keyword evidence="1" id="KW-0812">Transmembrane</keyword>
<name>A0A7W9BSL4_9SPHN</name>
<organism evidence="2 3">
    <name type="scientific">Sphingomonas prati</name>
    <dbReference type="NCBI Taxonomy" id="1843237"/>
    <lineage>
        <taxon>Bacteria</taxon>
        <taxon>Pseudomonadati</taxon>
        <taxon>Pseudomonadota</taxon>
        <taxon>Alphaproteobacteria</taxon>
        <taxon>Sphingomonadales</taxon>
        <taxon>Sphingomonadaceae</taxon>
        <taxon>Sphingomonas</taxon>
    </lineage>
</organism>
<protein>
    <submittedName>
        <fullName evidence="2">Uncharacterized protein</fullName>
    </submittedName>
</protein>
<reference evidence="2 3" key="1">
    <citation type="submission" date="2020-08" db="EMBL/GenBank/DDBJ databases">
        <title>Genomic Encyclopedia of Type Strains, Phase IV (KMG-IV): sequencing the most valuable type-strain genomes for metagenomic binning, comparative biology and taxonomic classification.</title>
        <authorList>
            <person name="Goeker M."/>
        </authorList>
    </citation>
    <scope>NUCLEOTIDE SEQUENCE [LARGE SCALE GENOMIC DNA]</scope>
    <source>
        <strain evidence="2 3">DSM 103336</strain>
    </source>
</reference>
<gene>
    <name evidence="2" type="ORF">FHS99_001866</name>
</gene>
<keyword evidence="3" id="KW-1185">Reference proteome</keyword>
<keyword evidence="1" id="KW-1133">Transmembrane helix</keyword>
<feature type="transmembrane region" description="Helical" evidence="1">
    <location>
        <begin position="12"/>
        <end position="32"/>
    </location>
</feature>
<keyword evidence="1" id="KW-0472">Membrane</keyword>
<sequence length="49" mass="5383">MIEMTGSTPILGYVVIVVPLVLIALWAIRSVLAARDVEKDQRSDEDELG</sequence>